<evidence type="ECO:0000313" key="7">
    <source>
        <dbReference type="EMBL" id="KAG2224156.1"/>
    </source>
</evidence>
<evidence type="ECO:0000256" key="2">
    <source>
        <dbReference type="ARBA" id="ARBA00022771"/>
    </source>
</evidence>
<proteinExistence type="predicted"/>
<dbReference type="InterPro" id="IPR013085">
    <property type="entry name" value="U1-CZ_Znf_C2H2"/>
</dbReference>
<dbReference type="EMBL" id="JAEPRB010000048">
    <property type="protein sequence ID" value="KAG2224156.1"/>
    <property type="molecule type" value="Genomic_DNA"/>
</dbReference>
<dbReference type="SUPFAM" id="SSF57667">
    <property type="entry name" value="beta-beta-alpha zinc fingers"/>
    <property type="match status" value="1"/>
</dbReference>
<dbReference type="InterPro" id="IPR036236">
    <property type="entry name" value="Znf_C2H2_sf"/>
</dbReference>
<evidence type="ECO:0000256" key="3">
    <source>
        <dbReference type="ARBA" id="ARBA00022833"/>
    </source>
</evidence>
<dbReference type="OrthoDB" id="2417221at2759"/>
<evidence type="ECO:0000256" key="1">
    <source>
        <dbReference type="ARBA" id="ARBA00022723"/>
    </source>
</evidence>
<name>A0A8H7S7N4_9FUNG</name>
<comment type="caution">
    <text evidence="7">The sequence shown here is derived from an EMBL/GenBank/DDBJ whole genome shotgun (WGS) entry which is preliminary data.</text>
</comment>
<evidence type="ECO:0000313" key="8">
    <source>
        <dbReference type="Proteomes" id="UP000646827"/>
    </source>
</evidence>
<sequence length="158" mass="18663">MPRKYYCDFCNCSFPDNATNRQKHNNGTVHKSNRQIHYDWFKDPDEFIQEQINKPPCRRYLTQGYCDYQLQCRYSHITYDPTGRLIYPPELLNWLQERQQADEAAAAEVLAATATSNKKDEKPKYRLPRGWKIRELPPSLKPPPSSQPYSYTHSGFWG</sequence>
<feature type="domain" description="C3H1-type" evidence="6">
    <location>
        <begin position="51"/>
        <end position="79"/>
    </location>
</feature>
<keyword evidence="8" id="KW-1185">Reference proteome</keyword>
<organism evidence="7 8">
    <name type="scientific">Circinella minor</name>
    <dbReference type="NCBI Taxonomy" id="1195481"/>
    <lineage>
        <taxon>Eukaryota</taxon>
        <taxon>Fungi</taxon>
        <taxon>Fungi incertae sedis</taxon>
        <taxon>Mucoromycota</taxon>
        <taxon>Mucoromycotina</taxon>
        <taxon>Mucoromycetes</taxon>
        <taxon>Mucorales</taxon>
        <taxon>Lichtheimiaceae</taxon>
        <taxon>Circinella</taxon>
    </lineage>
</organism>
<gene>
    <name evidence="7" type="ORF">INT45_000171</name>
</gene>
<evidence type="ECO:0000256" key="4">
    <source>
        <dbReference type="PROSITE-ProRule" id="PRU00723"/>
    </source>
</evidence>
<accession>A0A8H7S7N4</accession>
<keyword evidence="3 4" id="KW-0862">Zinc</keyword>
<evidence type="ECO:0000256" key="5">
    <source>
        <dbReference type="SAM" id="MobiDB-lite"/>
    </source>
</evidence>
<dbReference type="Pfam" id="PF06220">
    <property type="entry name" value="zf-U1"/>
    <property type="match status" value="1"/>
</dbReference>
<dbReference type="Proteomes" id="UP000646827">
    <property type="component" value="Unassembled WGS sequence"/>
</dbReference>
<dbReference type="PANTHER" id="PTHR16465:SF0">
    <property type="entry name" value="ZINC FINGER MATRIN-TYPE PROTEIN 5"/>
    <property type="match status" value="1"/>
</dbReference>
<keyword evidence="2 4" id="KW-0863">Zinc-finger</keyword>
<dbReference type="Pfam" id="PF00642">
    <property type="entry name" value="zf-CCCH"/>
    <property type="match status" value="1"/>
</dbReference>
<dbReference type="GO" id="GO:0008270">
    <property type="term" value="F:zinc ion binding"/>
    <property type="evidence" value="ECO:0007669"/>
    <property type="project" value="UniProtKB-KW"/>
</dbReference>
<feature type="zinc finger region" description="C3H1-type" evidence="4">
    <location>
        <begin position="51"/>
        <end position="79"/>
    </location>
</feature>
<protein>
    <recommendedName>
        <fullName evidence="6">C3H1-type domain-containing protein</fullName>
    </recommendedName>
</protein>
<dbReference type="GO" id="GO:0005689">
    <property type="term" value="C:U12-type spliceosomal complex"/>
    <property type="evidence" value="ECO:0007669"/>
    <property type="project" value="TreeGrafter"/>
</dbReference>
<dbReference type="PROSITE" id="PS50103">
    <property type="entry name" value="ZF_C3H1"/>
    <property type="match status" value="1"/>
</dbReference>
<reference evidence="7 8" key="1">
    <citation type="submission" date="2020-12" db="EMBL/GenBank/DDBJ databases">
        <title>Metabolic potential, ecology and presence of endohyphal bacteria is reflected in genomic diversity of Mucoromycotina.</title>
        <authorList>
            <person name="Muszewska A."/>
            <person name="Okrasinska A."/>
            <person name="Steczkiewicz K."/>
            <person name="Drgas O."/>
            <person name="Orlowska M."/>
            <person name="Perlinska-Lenart U."/>
            <person name="Aleksandrzak-Piekarczyk T."/>
            <person name="Szatraj K."/>
            <person name="Zielenkiewicz U."/>
            <person name="Pilsyk S."/>
            <person name="Malc E."/>
            <person name="Mieczkowski P."/>
            <person name="Kruszewska J.S."/>
            <person name="Biernat P."/>
            <person name="Pawlowska J."/>
        </authorList>
    </citation>
    <scope>NUCLEOTIDE SEQUENCE [LARGE SCALE GENOMIC DNA]</scope>
    <source>
        <strain evidence="7 8">CBS 142.35</strain>
    </source>
</reference>
<dbReference type="InterPro" id="IPR000571">
    <property type="entry name" value="Znf_CCCH"/>
</dbReference>
<keyword evidence="1 4" id="KW-0479">Metal-binding</keyword>
<dbReference type="AlphaFoldDB" id="A0A8H7S7N4"/>
<dbReference type="SMART" id="SM00356">
    <property type="entry name" value="ZnF_C3H1"/>
    <property type="match status" value="1"/>
</dbReference>
<dbReference type="PANTHER" id="PTHR16465">
    <property type="entry name" value="NUCLEASE-RELATED"/>
    <property type="match status" value="1"/>
</dbReference>
<evidence type="ECO:0000259" key="6">
    <source>
        <dbReference type="PROSITE" id="PS50103"/>
    </source>
</evidence>
<feature type="region of interest" description="Disordered" evidence="5">
    <location>
        <begin position="114"/>
        <end position="158"/>
    </location>
</feature>
<dbReference type="Gene3D" id="3.30.160.60">
    <property type="entry name" value="Classic Zinc Finger"/>
    <property type="match status" value="1"/>
</dbReference>